<dbReference type="Gene3D" id="1.10.1660.10">
    <property type="match status" value="1"/>
</dbReference>
<dbReference type="Pfam" id="PF13411">
    <property type="entry name" value="MerR_1"/>
    <property type="match status" value="1"/>
</dbReference>
<dbReference type="Proteomes" id="UP001501705">
    <property type="component" value="Unassembled WGS sequence"/>
</dbReference>
<keyword evidence="3" id="KW-0238">DNA-binding</keyword>
<keyword evidence="4" id="KW-0804">Transcription</keyword>
<feature type="domain" description="HTH merR-type" evidence="6">
    <location>
        <begin position="16"/>
        <end position="84"/>
    </location>
</feature>
<name>A0ABN2DWW7_9ACTN</name>
<dbReference type="PRINTS" id="PR00040">
    <property type="entry name" value="HTHMERR"/>
</dbReference>
<evidence type="ECO:0000256" key="1">
    <source>
        <dbReference type="ARBA" id="ARBA00022491"/>
    </source>
</evidence>
<accession>A0ABN2DWW7</accession>
<evidence type="ECO:0000256" key="3">
    <source>
        <dbReference type="ARBA" id="ARBA00023125"/>
    </source>
</evidence>
<keyword evidence="2" id="KW-0805">Transcription regulation</keyword>
<keyword evidence="5" id="KW-0175">Coiled coil</keyword>
<dbReference type="InterPro" id="IPR009061">
    <property type="entry name" value="DNA-bd_dom_put_sf"/>
</dbReference>
<reference evidence="7 8" key="1">
    <citation type="journal article" date="2019" name="Int. J. Syst. Evol. Microbiol.">
        <title>The Global Catalogue of Microorganisms (GCM) 10K type strain sequencing project: providing services to taxonomists for standard genome sequencing and annotation.</title>
        <authorList>
            <consortium name="The Broad Institute Genomics Platform"/>
            <consortium name="The Broad Institute Genome Sequencing Center for Infectious Disease"/>
            <person name="Wu L."/>
            <person name="Ma J."/>
        </authorList>
    </citation>
    <scope>NUCLEOTIDE SEQUENCE [LARGE SCALE GENOMIC DNA]</scope>
    <source>
        <strain evidence="7 8">JCM 15572</strain>
    </source>
</reference>
<dbReference type="PANTHER" id="PTHR30204:SF69">
    <property type="entry name" value="MERR-FAMILY TRANSCRIPTIONAL REGULATOR"/>
    <property type="match status" value="1"/>
</dbReference>
<sequence>MTASVAINVRMKSTGDMSIGELAERFGLATHVLRHWETMDLLSPARDRAGARYYASTDLERVALILMGKEAGFSLTELRALLATGNPMDQRDVLRRHVTELENRITQAQTAKALVEHALDCPDTFATCPHARERIAAKIPPAPSAKH</sequence>
<dbReference type="InterPro" id="IPR047057">
    <property type="entry name" value="MerR_fam"/>
</dbReference>
<organism evidence="7 8">
    <name type="scientific">Kribbella hippodromi</name>
    <dbReference type="NCBI Taxonomy" id="434347"/>
    <lineage>
        <taxon>Bacteria</taxon>
        <taxon>Bacillati</taxon>
        <taxon>Actinomycetota</taxon>
        <taxon>Actinomycetes</taxon>
        <taxon>Propionibacteriales</taxon>
        <taxon>Kribbellaceae</taxon>
        <taxon>Kribbella</taxon>
    </lineage>
</organism>
<dbReference type="InterPro" id="IPR000551">
    <property type="entry name" value="MerR-type_HTH_dom"/>
</dbReference>
<keyword evidence="8" id="KW-1185">Reference proteome</keyword>
<evidence type="ECO:0000256" key="2">
    <source>
        <dbReference type="ARBA" id="ARBA00023015"/>
    </source>
</evidence>
<dbReference type="EMBL" id="BAAAPH010000018">
    <property type="protein sequence ID" value="GAA1589130.1"/>
    <property type="molecule type" value="Genomic_DNA"/>
</dbReference>
<dbReference type="SUPFAM" id="SSF46955">
    <property type="entry name" value="Putative DNA-binding domain"/>
    <property type="match status" value="1"/>
</dbReference>
<evidence type="ECO:0000256" key="5">
    <source>
        <dbReference type="SAM" id="Coils"/>
    </source>
</evidence>
<dbReference type="PANTHER" id="PTHR30204">
    <property type="entry name" value="REDOX-CYCLING DRUG-SENSING TRANSCRIPTIONAL ACTIVATOR SOXR"/>
    <property type="match status" value="1"/>
</dbReference>
<protein>
    <submittedName>
        <fullName evidence="7">MerR family transcriptional regulator</fullName>
    </submittedName>
</protein>
<evidence type="ECO:0000313" key="8">
    <source>
        <dbReference type="Proteomes" id="UP001501705"/>
    </source>
</evidence>
<proteinExistence type="predicted"/>
<evidence type="ECO:0000256" key="4">
    <source>
        <dbReference type="ARBA" id="ARBA00023163"/>
    </source>
</evidence>
<feature type="coiled-coil region" evidence="5">
    <location>
        <begin position="91"/>
        <end position="118"/>
    </location>
</feature>
<evidence type="ECO:0000313" key="7">
    <source>
        <dbReference type="EMBL" id="GAA1589130.1"/>
    </source>
</evidence>
<evidence type="ECO:0000259" key="6">
    <source>
        <dbReference type="PROSITE" id="PS50937"/>
    </source>
</evidence>
<gene>
    <name evidence="7" type="ORF">GCM10009804_51600</name>
</gene>
<comment type="caution">
    <text evidence="7">The sequence shown here is derived from an EMBL/GenBank/DDBJ whole genome shotgun (WGS) entry which is preliminary data.</text>
</comment>
<dbReference type="PROSITE" id="PS50937">
    <property type="entry name" value="HTH_MERR_2"/>
    <property type="match status" value="1"/>
</dbReference>
<dbReference type="SMART" id="SM00422">
    <property type="entry name" value="HTH_MERR"/>
    <property type="match status" value="1"/>
</dbReference>
<keyword evidence="1" id="KW-0678">Repressor</keyword>